<feature type="transmembrane region" description="Helical" evidence="1">
    <location>
        <begin position="86"/>
        <end position="109"/>
    </location>
</feature>
<proteinExistence type="predicted"/>
<accession>A0A9Q0MLB8</accession>
<sequence>MLSILATLIIGLSGVLVFFVDESHTAFGFSFVSLICSCAITLHSDYWKDDADKLGRLKFYCIASILFICFHLGMASSRLAKYCEDGYRFAIITTVNCVISLLFLIYSIICTMTTLKKAKEQTISINNQPLV</sequence>
<dbReference type="EMBL" id="WJQU01001752">
    <property type="protein sequence ID" value="KAJ6633752.1"/>
    <property type="molecule type" value="Genomic_DNA"/>
</dbReference>
<dbReference type="OrthoDB" id="10357093at2759"/>
<name>A0A9Q0MLB8_9DIPT</name>
<comment type="caution">
    <text evidence="2">The sequence shown here is derived from an EMBL/GenBank/DDBJ whole genome shotgun (WGS) entry which is preliminary data.</text>
</comment>
<organism evidence="2 3">
    <name type="scientific">Pseudolycoriella hygida</name>
    <dbReference type="NCBI Taxonomy" id="35572"/>
    <lineage>
        <taxon>Eukaryota</taxon>
        <taxon>Metazoa</taxon>
        <taxon>Ecdysozoa</taxon>
        <taxon>Arthropoda</taxon>
        <taxon>Hexapoda</taxon>
        <taxon>Insecta</taxon>
        <taxon>Pterygota</taxon>
        <taxon>Neoptera</taxon>
        <taxon>Endopterygota</taxon>
        <taxon>Diptera</taxon>
        <taxon>Nematocera</taxon>
        <taxon>Sciaroidea</taxon>
        <taxon>Sciaridae</taxon>
        <taxon>Pseudolycoriella</taxon>
    </lineage>
</organism>
<evidence type="ECO:0000256" key="1">
    <source>
        <dbReference type="SAM" id="Phobius"/>
    </source>
</evidence>
<protein>
    <submittedName>
        <fullName evidence="2">Uncharacterized protein</fullName>
    </submittedName>
</protein>
<keyword evidence="3" id="KW-1185">Reference proteome</keyword>
<keyword evidence="1" id="KW-0812">Transmembrane</keyword>
<feature type="transmembrane region" description="Helical" evidence="1">
    <location>
        <begin position="27"/>
        <end position="47"/>
    </location>
</feature>
<gene>
    <name evidence="2" type="ORF">Bhyg_16903</name>
</gene>
<evidence type="ECO:0000313" key="3">
    <source>
        <dbReference type="Proteomes" id="UP001151699"/>
    </source>
</evidence>
<evidence type="ECO:0000313" key="2">
    <source>
        <dbReference type="EMBL" id="KAJ6633752.1"/>
    </source>
</evidence>
<keyword evidence="1" id="KW-0472">Membrane</keyword>
<reference evidence="2" key="1">
    <citation type="submission" date="2022-07" db="EMBL/GenBank/DDBJ databases">
        <authorList>
            <person name="Trinca V."/>
            <person name="Uliana J.V.C."/>
            <person name="Torres T.T."/>
            <person name="Ward R.J."/>
            <person name="Monesi N."/>
        </authorList>
    </citation>
    <scope>NUCLEOTIDE SEQUENCE</scope>
    <source>
        <strain evidence="2">HSMRA1968</strain>
        <tissue evidence="2">Whole embryos</tissue>
    </source>
</reference>
<dbReference type="AlphaFoldDB" id="A0A9Q0MLB8"/>
<dbReference type="Proteomes" id="UP001151699">
    <property type="component" value="Unassembled WGS sequence"/>
</dbReference>
<feature type="transmembrane region" description="Helical" evidence="1">
    <location>
        <begin position="59"/>
        <end position="80"/>
    </location>
</feature>
<keyword evidence="1" id="KW-1133">Transmembrane helix</keyword>